<dbReference type="InterPro" id="IPR015421">
    <property type="entry name" value="PyrdxlP-dep_Trfase_major"/>
</dbReference>
<proteinExistence type="inferred from homology"/>
<gene>
    <name evidence="6" type="ORF">B0I24_10318</name>
    <name evidence="7" type="ORF">CWE07_04155</name>
</gene>
<evidence type="ECO:0000256" key="1">
    <source>
        <dbReference type="ARBA" id="ARBA00001933"/>
    </source>
</evidence>
<protein>
    <submittedName>
        <fullName evidence="6 7">Threonine aldolase</fullName>
    </submittedName>
</protein>
<dbReference type="GO" id="GO:0005829">
    <property type="term" value="C:cytosol"/>
    <property type="evidence" value="ECO:0007669"/>
    <property type="project" value="TreeGrafter"/>
</dbReference>
<comment type="subunit">
    <text evidence="3">Homotetramer.</text>
</comment>
<dbReference type="RefSeq" id="WP_111568652.1">
    <property type="nucleotide sequence ID" value="NZ_PIPK01000002.1"/>
</dbReference>
<dbReference type="EMBL" id="QLMD01000003">
    <property type="protein sequence ID" value="RAJ99027.1"/>
    <property type="molecule type" value="Genomic_DNA"/>
</dbReference>
<comment type="caution">
    <text evidence="6">The sequence shown here is derived from an EMBL/GenBank/DDBJ whole genome shotgun (WGS) entry which is preliminary data.</text>
</comment>
<feature type="domain" description="Aromatic amino acid beta-eliminating lyase/threonine aldolase" evidence="5">
    <location>
        <begin position="28"/>
        <end position="289"/>
    </location>
</feature>
<dbReference type="GO" id="GO:0008732">
    <property type="term" value="F:L-allo-threonine aldolase activity"/>
    <property type="evidence" value="ECO:0007669"/>
    <property type="project" value="TreeGrafter"/>
</dbReference>
<evidence type="ECO:0000313" key="7">
    <source>
        <dbReference type="EMBL" id="RUO27809.1"/>
    </source>
</evidence>
<dbReference type="PANTHER" id="PTHR48097:SF9">
    <property type="entry name" value="L-THREONINE ALDOLASE"/>
    <property type="match status" value="1"/>
</dbReference>
<evidence type="ECO:0000313" key="6">
    <source>
        <dbReference type="EMBL" id="RAJ99027.1"/>
    </source>
</evidence>
<dbReference type="Proteomes" id="UP000287865">
    <property type="component" value="Unassembled WGS sequence"/>
</dbReference>
<evidence type="ECO:0000256" key="3">
    <source>
        <dbReference type="ARBA" id="ARBA00011881"/>
    </source>
</evidence>
<dbReference type="GO" id="GO:0006545">
    <property type="term" value="P:glycine biosynthetic process"/>
    <property type="evidence" value="ECO:0007669"/>
    <property type="project" value="TreeGrafter"/>
</dbReference>
<dbReference type="SUPFAM" id="SSF53383">
    <property type="entry name" value="PLP-dependent transferases"/>
    <property type="match status" value="1"/>
</dbReference>
<evidence type="ECO:0000256" key="4">
    <source>
        <dbReference type="ARBA" id="ARBA00022898"/>
    </source>
</evidence>
<dbReference type="Pfam" id="PF01212">
    <property type="entry name" value="Beta_elim_lyase"/>
    <property type="match status" value="1"/>
</dbReference>
<keyword evidence="9" id="KW-1185">Reference proteome</keyword>
<accession>A0A327WZM2</accession>
<dbReference type="AlphaFoldDB" id="A0A327WZM2"/>
<dbReference type="InterPro" id="IPR015424">
    <property type="entry name" value="PyrdxlP-dep_Trfase"/>
</dbReference>
<evidence type="ECO:0000313" key="9">
    <source>
        <dbReference type="Proteomes" id="UP000287865"/>
    </source>
</evidence>
<organism evidence="6 8">
    <name type="scientific">Aliidiomarina maris</name>
    <dbReference type="NCBI Taxonomy" id="531312"/>
    <lineage>
        <taxon>Bacteria</taxon>
        <taxon>Pseudomonadati</taxon>
        <taxon>Pseudomonadota</taxon>
        <taxon>Gammaproteobacteria</taxon>
        <taxon>Alteromonadales</taxon>
        <taxon>Idiomarinaceae</taxon>
        <taxon>Aliidiomarina</taxon>
    </lineage>
</organism>
<evidence type="ECO:0000313" key="8">
    <source>
        <dbReference type="Proteomes" id="UP000249203"/>
    </source>
</evidence>
<dbReference type="Gene3D" id="3.90.1150.10">
    <property type="entry name" value="Aspartate Aminotransferase, domain 1"/>
    <property type="match status" value="1"/>
</dbReference>
<dbReference type="Gene3D" id="3.40.640.10">
    <property type="entry name" value="Type I PLP-dependent aspartate aminotransferase-like (Major domain)"/>
    <property type="match status" value="1"/>
</dbReference>
<dbReference type="PANTHER" id="PTHR48097">
    <property type="entry name" value="L-THREONINE ALDOLASE-RELATED"/>
    <property type="match status" value="1"/>
</dbReference>
<dbReference type="EMBL" id="PIPK01000002">
    <property type="protein sequence ID" value="RUO27809.1"/>
    <property type="molecule type" value="Genomic_DNA"/>
</dbReference>
<dbReference type="InterPro" id="IPR015422">
    <property type="entry name" value="PyrdxlP-dep_Trfase_small"/>
</dbReference>
<sequence length="354" mass="38883">MTLSILRHPQADMASELRHLARDAERYGDNKDYYGQGGLITDFERDIATMFGKPAALMLPSGTVAQPMALKIYSQQRQGQAVLLHPSSHLLLHEAMGFEALWGLTGIHVGDAERVLTSADLKAVEPQQLQHAVALVIELPMREIGGQLPSWQDLQAQVAWARQHGLAVHIDGARLWQCPSYYQRDLAQIAALADSVYVSLYKDIGGIAGAVLLGENDFIAQAKLWSRRAGANLISLYPYILAAQRGLKDNLPYLPAAVAYARELANALATIDGVKINPNQVQCTMFHLHIAATVQQVESVRECYIASQDIEVLPRPRATVNGHSVCEITVGRNALSKPVEFWLAHMRACLARLG</sequence>
<dbReference type="GO" id="GO:0006567">
    <property type="term" value="P:L-threonine catabolic process"/>
    <property type="evidence" value="ECO:0007669"/>
    <property type="project" value="TreeGrafter"/>
</dbReference>
<keyword evidence="4" id="KW-0663">Pyridoxal phosphate</keyword>
<comment type="similarity">
    <text evidence="2">Belongs to the threonine aldolase family.</text>
</comment>
<evidence type="ECO:0000256" key="2">
    <source>
        <dbReference type="ARBA" id="ARBA00006966"/>
    </source>
</evidence>
<evidence type="ECO:0000259" key="5">
    <source>
        <dbReference type="Pfam" id="PF01212"/>
    </source>
</evidence>
<dbReference type="InterPro" id="IPR001597">
    <property type="entry name" value="ArAA_b-elim_lyase/Thr_aldolase"/>
</dbReference>
<comment type="cofactor">
    <cofactor evidence="1">
        <name>pyridoxal 5'-phosphate</name>
        <dbReference type="ChEBI" id="CHEBI:597326"/>
    </cofactor>
</comment>
<reference evidence="7 9" key="1">
    <citation type="journal article" date="2018" name="Front. Microbiol.">
        <title>Genome-Based Analysis Reveals the Taxonomy and Diversity of the Family Idiomarinaceae.</title>
        <authorList>
            <person name="Liu Y."/>
            <person name="Lai Q."/>
            <person name="Shao Z."/>
        </authorList>
    </citation>
    <scope>NUCLEOTIDE SEQUENCE [LARGE SCALE GENOMIC DNA]</scope>
    <source>
        <strain evidence="7 9">CF12-14</strain>
    </source>
</reference>
<dbReference type="Proteomes" id="UP000249203">
    <property type="component" value="Unassembled WGS sequence"/>
</dbReference>
<name>A0A327WZM2_9GAMM</name>
<reference evidence="6 8" key="2">
    <citation type="submission" date="2018-06" db="EMBL/GenBank/DDBJ databases">
        <title>Genomic Encyclopedia of Type Strains, Phase III (KMG-III): the genomes of soil and plant-associated and newly described type strains.</title>
        <authorList>
            <person name="Whitman W."/>
        </authorList>
    </citation>
    <scope>NUCLEOTIDE SEQUENCE [LARGE SCALE GENOMIC DNA]</scope>
    <source>
        <strain evidence="6 8">CGMCC 1.15366</strain>
    </source>
</reference>
<dbReference type="OrthoDB" id="9774495at2"/>